<organism evidence="1 2">
    <name type="scientific">Platanthera zijinensis</name>
    <dbReference type="NCBI Taxonomy" id="2320716"/>
    <lineage>
        <taxon>Eukaryota</taxon>
        <taxon>Viridiplantae</taxon>
        <taxon>Streptophyta</taxon>
        <taxon>Embryophyta</taxon>
        <taxon>Tracheophyta</taxon>
        <taxon>Spermatophyta</taxon>
        <taxon>Magnoliopsida</taxon>
        <taxon>Liliopsida</taxon>
        <taxon>Asparagales</taxon>
        <taxon>Orchidaceae</taxon>
        <taxon>Orchidoideae</taxon>
        <taxon>Orchideae</taxon>
        <taxon>Orchidinae</taxon>
        <taxon>Platanthera</taxon>
    </lineage>
</organism>
<accession>A0AAP0FXN9</accession>
<evidence type="ECO:0000313" key="2">
    <source>
        <dbReference type="Proteomes" id="UP001418222"/>
    </source>
</evidence>
<dbReference type="EMBL" id="JBBWWQ010000017">
    <property type="protein sequence ID" value="KAK8923632.1"/>
    <property type="molecule type" value="Genomic_DNA"/>
</dbReference>
<keyword evidence="2" id="KW-1185">Reference proteome</keyword>
<comment type="caution">
    <text evidence="1">The sequence shown here is derived from an EMBL/GenBank/DDBJ whole genome shotgun (WGS) entry which is preliminary data.</text>
</comment>
<protein>
    <submittedName>
        <fullName evidence="1">Uncharacterized protein</fullName>
    </submittedName>
</protein>
<evidence type="ECO:0000313" key="1">
    <source>
        <dbReference type="EMBL" id="KAK8923632.1"/>
    </source>
</evidence>
<name>A0AAP0FXN9_9ASPA</name>
<reference evidence="1 2" key="1">
    <citation type="journal article" date="2022" name="Nat. Plants">
        <title>Genomes of leafy and leafless Platanthera orchids illuminate the evolution of mycoheterotrophy.</title>
        <authorList>
            <person name="Li M.H."/>
            <person name="Liu K.W."/>
            <person name="Li Z."/>
            <person name="Lu H.C."/>
            <person name="Ye Q.L."/>
            <person name="Zhang D."/>
            <person name="Wang J.Y."/>
            <person name="Li Y.F."/>
            <person name="Zhong Z.M."/>
            <person name="Liu X."/>
            <person name="Yu X."/>
            <person name="Liu D.K."/>
            <person name="Tu X.D."/>
            <person name="Liu B."/>
            <person name="Hao Y."/>
            <person name="Liao X.Y."/>
            <person name="Jiang Y.T."/>
            <person name="Sun W.H."/>
            <person name="Chen J."/>
            <person name="Chen Y.Q."/>
            <person name="Ai Y."/>
            <person name="Zhai J.W."/>
            <person name="Wu S.S."/>
            <person name="Zhou Z."/>
            <person name="Hsiao Y.Y."/>
            <person name="Wu W.L."/>
            <person name="Chen Y.Y."/>
            <person name="Lin Y.F."/>
            <person name="Hsu J.L."/>
            <person name="Li C.Y."/>
            <person name="Wang Z.W."/>
            <person name="Zhao X."/>
            <person name="Zhong W.Y."/>
            <person name="Ma X.K."/>
            <person name="Ma L."/>
            <person name="Huang J."/>
            <person name="Chen G.Z."/>
            <person name="Huang M.Z."/>
            <person name="Huang L."/>
            <person name="Peng D.H."/>
            <person name="Luo Y.B."/>
            <person name="Zou S.Q."/>
            <person name="Chen S.P."/>
            <person name="Lan S."/>
            <person name="Tsai W.C."/>
            <person name="Van de Peer Y."/>
            <person name="Liu Z.J."/>
        </authorList>
    </citation>
    <scope>NUCLEOTIDE SEQUENCE [LARGE SCALE GENOMIC DNA]</scope>
    <source>
        <strain evidence="1">Lor287</strain>
    </source>
</reference>
<dbReference type="AlphaFoldDB" id="A0AAP0FXN9"/>
<proteinExistence type="predicted"/>
<dbReference type="Proteomes" id="UP001418222">
    <property type="component" value="Unassembled WGS sequence"/>
</dbReference>
<sequence length="134" mass="14750">MTEDALVEGEQVKILLLRGSKSSNCNSGSKITTADLYQRIMRLADVENSHQKEKSMATLCSLFHVGRPPINPPSAWPSLVQAPPSSAAHMFFTKQPYPSPSMQPFMMEQPTSLYPSPHVLQHTALHDGAAHLLL</sequence>
<gene>
    <name evidence="1" type="ORF">KSP39_PZI019225</name>
</gene>